<name>A0RX50_CENSY</name>
<accession>A0RX50</accession>
<reference evidence="1 2" key="1">
    <citation type="journal article" date="2006" name="Proc. Natl. Acad. Sci. U.S.A.">
        <title>Genomic analysis of the uncultivated marine crenarchaeote Cenarchaeum symbiosum.</title>
        <authorList>
            <person name="Hallam S.J."/>
            <person name="Konstantinidis K.T."/>
            <person name="Putnam N."/>
            <person name="Schleper C."/>
            <person name="Watanabe Y."/>
            <person name="Sugahara J."/>
            <person name="Preston C."/>
            <person name="de la Torre J."/>
            <person name="Richardson P.M."/>
            <person name="DeLong E.F."/>
        </authorList>
    </citation>
    <scope>NUCLEOTIDE SEQUENCE [LARGE SCALE GENOMIC DNA]</scope>
    <source>
        <strain evidence="2">A</strain>
    </source>
</reference>
<proteinExistence type="predicted"/>
<dbReference type="HOGENOM" id="CLU_3147812_0_0_2"/>
<keyword evidence="2" id="KW-1185">Reference proteome</keyword>
<protein>
    <submittedName>
        <fullName evidence="1">Uncharacterized protein</fullName>
    </submittedName>
</protein>
<evidence type="ECO:0000313" key="2">
    <source>
        <dbReference type="Proteomes" id="UP000000758"/>
    </source>
</evidence>
<dbReference type="AlphaFoldDB" id="A0RX50"/>
<dbReference type="EnsemblBacteria" id="ABK77917">
    <property type="protein sequence ID" value="ABK77917"/>
    <property type="gene ID" value="CENSYa_1294"/>
</dbReference>
<dbReference type="EMBL" id="DP000238">
    <property type="protein sequence ID" value="ABK77917.1"/>
    <property type="molecule type" value="Genomic_DNA"/>
</dbReference>
<organism evidence="1 2">
    <name type="scientific">Cenarchaeum symbiosum (strain A)</name>
    <dbReference type="NCBI Taxonomy" id="414004"/>
    <lineage>
        <taxon>Archaea</taxon>
        <taxon>Nitrososphaerota</taxon>
        <taxon>Candidatus Cenarchaeales</taxon>
        <taxon>Candidatus Cenarchaeaceae</taxon>
        <taxon>Candidatus Cenarchaeum</taxon>
    </lineage>
</organism>
<dbReference type="Proteomes" id="UP000000758">
    <property type="component" value="Chromosome"/>
</dbReference>
<gene>
    <name evidence="1" type="ordered locus">CENSYa_1294</name>
</gene>
<sequence length="48" mass="5421">MLEWKVKGMTVELLAAMDMSRSHTDEYLAVIVGLKKNMIATYQGLGYN</sequence>
<dbReference type="KEGG" id="csy:CENSYa_1294"/>
<dbReference type="STRING" id="414004.CENSYa_1294"/>
<evidence type="ECO:0000313" key="1">
    <source>
        <dbReference type="EMBL" id="ABK77917.1"/>
    </source>
</evidence>